<dbReference type="InterPro" id="IPR011989">
    <property type="entry name" value="ARM-like"/>
</dbReference>
<dbReference type="SUPFAM" id="SSF48371">
    <property type="entry name" value="ARM repeat"/>
    <property type="match status" value="1"/>
</dbReference>
<feature type="region of interest" description="Disordered" evidence="11">
    <location>
        <begin position="164"/>
        <end position="191"/>
    </location>
</feature>
<organism evidence="13 14">
    <name type="scientific">Iris pallida</name>
    <name type="common">Sweet iris</name>
    <dbReference type="NCBI Taxonomy" id="29817"/>
    <lineage>
        <taxon>Eukaryota</taxon>
        <taxon>Viridiplantae</taxon>
        <taxon>Streptophyta</taxon>
        <taxon>Embryophyta</taxon>
        <taxon>Tracheophyta</taxon>
        <taxon>Spermatophyta</taxon>
        <taxon>Magnoliopsida</taxon>
        <taxon>Liliopsida</taxon>
        <taxon>Asparagales</taxon>
        <taxon>Iridaceae</taxon>
        <taxon>Iridoideae</taxon>
        <taxon>Irideae</taxon>
        <taxon>Iris</taxon>
    </lineage>
</organism>
<dbReference type="Pfam" id="PF12765">
    <property type="entry name" value="Cohesin_HEAT"/>
    <property type="match status" value="1"/>
</dbReference>
<dbReference type="SUPFAM" id="SSF57903">
    <property type="entry name" value="FYVE/PHD zinc finger"/>
    <property type="match status" value="1"/>
</dbReference>
<dbReference type="GO" id="GO:0008270">
    <property type="term" value="F:zinc ion binding"/>
    <property type="evidence" value="ECO:0007669"/>
    <property type="project" value="UniProtKB-KW"/>
</dbReference>
<keyword evidence="4 10" id="KW-0677">Repeat</keyword>
<proteinExistence type="inferred from homology"/>
<dbReference type="InterPro" id="IPR026003">
    <property type="entry name" value="Cohesin_HEAT"/>
</dbReference>
<dbReference type="Proteomes" id="UP001140949">
    <property type="component" value="Unassembled WGS sequence"/>
</dbReference>
<dbReference type="GO" id="GO:0061775">
    <property type="term" value="F:cohesin loader activity"/>
    <property type="evidence" value="ECO:0007669"/>
    <property type="project" value="InterPro"/>
</dbReference>
<dbReference type="InterPro" id="IPR019787">
    <property type="entry name" value="Znf_PHD-finger"/>
</dbReference>
<keyword evidence="6" id="KW-0862">Zinc</keyword>
<accession>A0AAX6IEX4</accession>
<reference evidence="13" key="2">
    <citation type="submission" date="2023-04" db="EMBL/GenBank/DDBJ databases">
        <authorList>
            <person name="Bruccoleri R.E."/>
            <person name="Oakeley E.J."/>
            <person name="Faust A.-M."/>
            <person name="Dessus-Babus S."/>
            <person name="Altorfer M."/>
            <person name="Burckhardt D."/>
            <person name="Oertli M."/>
            <person name="Naumann U."/>
            <person name="Petersen F."/>
            <person name="Wong J."/>
        </authorList>
    </citation>
    <scope>NUCLEOTIDE SEQUENCE</scope>
    <source>
        <strain evidence="13">GSM-AAB239-AS_SAM_17_03QT</strain>
        <tissue evidence="13">Leaf</tissue>
    </source>
</reference>
<comment type="similarity">
    <text evidence="2 10">Belongs to the SCC2/Nipped-B family.</text>
</comment>
<dbReference type="GO" id="GO:0010468">
    <property type="term" value="P:regulation of gene expression"/>
    <property type="evidence" value="ECO:0007669"/>
    <property type="project" value="InterPro"/>
</dbReference>
<evidence type="ECO:0000313" key="13">
    <source>
        <dbReference type="EMBL" id="KAJ6851483.1"/>
    </source>
</evidence>
<dbReference type="InterPro" id="IPR013083">
    <property type="entry name" value="Znf_RING/FYVE/PHD"/>
</dbReference>
<dbReference type="GO" id="GO:0071169">
    <property type="term" value="P:establishment of protein localization to chromatin"/>
    <property type="evidence" value="ECO:0007669"/>
    <property type="project" value="TreeGrafter"/>
</dbReference>
<protein>
    <recommendedName>
        <fullName evidence="10">Sister chromatid cohesion protein</fullName>
    </recommendedName>
</protein>
<dbReference type="FunFam" id="1.25.10.10:FF:000697">
    <property type="entry name" value="Sister chromatid cohesion protein"/>
    <property type="match status" value="1"/>
</dbReference>
<evidence type="ECO:0000256" key="9">
    <source>
        <dbReference type="PROSITE-ProRule" id="PRU00146"/>
    </source>
</evidence>
<dbReference type="SMART" id="SM00249">
    <property type="entry name" value="PHD"/>
    <property type="match status" value="1"/>
</dbReference>
<evidence type="ECO:0000259" key="12">
    <source>
        <dbReference type="PROSITE" id="PS50016"/>
    </source>
</evidence>
<evidence type="ECO:0000256" key="6">
    <source>
        <dbReference type="ARBA" id="ARBA00022833"/>
    </source>
</evidence>
<evidence type="ECO:0000256" key="3">
    <source>
        <dbReference type="ARBA" id="ARBA00022723"/>
    </source>
</evidence>
<dbReference type="InterPro" id="IPR011011">
    <property type="entry name" value="Znf_FYVE_PHD"/>
</dbReference>
<evidence type="ECO:0000256" key="7">
    <source>
        <dbReference type="ARBA" id="ARBA00023242"/>
    </source>
</evidence>
<dbReference type="CDD" id="cd23958">
    <property type="entry name" value="SCC2"/>
    <property type="match status" value="1"/>
</dbReference>
<keyword evidence="5 9" id="KW-0863">Zinc-finger</keyword>
<dbReference type="Pfam" id="PF12830">
    <property type="entry name" value="Nipped-B_C"/>
    <property type="match status" value="1"/>
</dbReference>
<evidence type="ECO:0000256" key="2">
    <source>
        <dbReference type="ARBA" id="ARBA00009252"/>
    </source>
</evidence>
<feature type="compositionally biased region" description="Polar residues" evidence="11">
    <location>
        <begin position="1744"/>
        <end position="1758"/>
    </location>
</feature>
<dbReference type="PANTHER" id="PTHR21704">
    <property type="entry name" value="NIPPED-B-LIKE PROTEIN DELANGIN SCC2-RELATED"/>
    <property type="match status" value="1"/>
</dbReference>
<keyword evidence="7 10" id="KW-0539">Nucleus</keyword>
<evidence type="ECO:0000256" key="8">
    <source>
        <dbReference type="ARBA" id="ARBA00023306"/>
    </source>
</evidence>
<dbReference type="InterPro" id="IPR016024">
    <property type="entry name" value="ARM-type_fold"/>
</dbReference>
<feature type="domain" description="PHD-type" evidence="12">
    <location>
        <begin position="662"/>
        <end position="709"/>
    </location>
</feature>
<dbReference type="GO" id="GO:0003682">
    <property type="term" value="F:chromatin binding"/>
    <property type="evidence" value="ECO:0007669"/>
    <property type="project" value="TreeGrafter"/>
</dbReference>
<dbReference type="PROSITE" id="PS01359">
    <property type="entry name" value="ZF_PHD_1"/>
    <property type="match status" value="1"/>
</dbReference>
<comment type="caution">
    <text evidence="13">The sequence shown here is derived from an EMBL/GenBank/DDBJ whole genome shotgun (WGS) entry which is preliminary data.</text>
</comment>
<comment type="subcellular location">
    <subcellularLocation>
        <location evidence="1 10">Nucleus</location>
    </subcellularLocation>
</comment>
<evidence type="ECO:0000256" key="4">
    <source>
        <dbReference type="ARBA" id="ARBA00022737"/>
    </source>
</evidence>
<reference evidence="13" key="1">
    <citation type="journal article" date="2023" name="GigaByte">
        <title>Genome assembly of the bearded iris, Iris pallida Lam.</title>
        <authorList>
            <person name="Bruccoleri R.E."/>
            <person name="Oakeley E.J."/>
            <person name="Faust A.M.E."/>
            <person name="Altorfer M."/>
            <person name="Dessus-Babus S."/>
            <person name="Burckhardt D."/>
            <person name="Oertli M."/>
            <person name="Naumann U."/>
            <person name="Petersen F."/>
            <person name="Wong J."/>
        </authorList>
    </citation>
    <scope>NUCLEOTIDE SEQUENCE</scope>
    <source>
        <strain evidence="13">GSM-AAB239-AS_SAM_17_03QT</strain>
    </source>
</reference>
<evidence type="ECO:0000256" key="5">
    <source>
        <dbReference type="ARBA" id="ARBA00022771"/>
    </source>
</evidence>
<dbReference type="InterPro" id="IPR019786">
    <property type="entry name" value="Zinc_finger_PHD-type_CS"/>
</dbReference>
<keyword evidence="8 10" id="KW-0131">Cell cycle</keyword>
<gene>
    <name evidence="13" type="ORF">M6B38_259240</name>
</gene>
<feature type="region of interest" description="Disordered" evidence="11">
    <location>
        <begin position="1696"/>
        <end position="1758"/>
    </location>
</feature>
<dbReference type="GO" id="GO:1990414">
    <property type="term" value="P:replication-born double-strand break repair via sister chromatid exchange"/>
    <property type="evidence" value="ECO:0007669"/>
    <property type="project" value="TreeGrafter"/>
</dbReference>
<dbReference type="InterPro" id="IPR001965">
    <property type="entry name" value="Znf_PHD"/>
</dbReference>
<dbReference type="PROSITE" id="PS50016">
    <property type="entry name" value="ZF_PHD_2"/>
    <property type="match status" value="1"/>
</dbReference>
<keyword evidence="3" id="KW-0479">Metal-binding</keyword>
<evidence type="ECO:0000313" key="14">
    <source>
        <dbReference type="Proteomes" id="UP001140949"/>
    </source>
</evidence>
<dbReference type="GO" id="GO:0140588">
    <property type="term" value="P:chromatin looping"/>
    <property type="evidence" value="ECO:0007669"/>
    <property type="project" value="InterPro"/>
</dbReference>
<dbReference type="CDD" id="cd15489">
    <property type="entry name" value="PHD_SF"/>
    <property type="match status" value="1"/>
</dbReference>
<dbReference type="EMBL" id="JANAVB010002199">
    <property type="protein sequence ID" value="KAJ6851483.1"/>
    <property type="molecule type" value="Genomic_DNA"/>
</dbReference>
<evidence type="ECO:0000256" key="1">
    <source>
        <dbReference type="ARBA" id="ARBA00004123"/>
    </source>
</evidence>
<keyword evidence="14" id="KW-1185">Reference proteome</keyword>
<dbReference type="Gene3D" id="3.30.40.10">
    <property type="entry name" value="Zinc/RING finger domain, C3HC4 (zinc finger)"/>
    <property type="match status" value="1"/>
</dbReference>
<dbReference type="InterPro" id="IPR033031">
    <property type="entry name" value="Scc2/Nipped-B"/>
</dbReference>
<dbReference type="InterPro" id="IPR024986">
    <property type="entry name" value="Nipped-B_C"/>
</dbReference>
<evidence type="ECO:0000256" key="10">
    <source>
        <dbReference type="RuleBase" id="RU364107"/>
    </source>
</evidence>
<name>A0AAX6IEX4_IRIPA</name>
<evidence type="ECO:0000256" key="11">
    <source>
        <dbReference type="SAM" id="MobiDB-lite"/>
    </source>
</evidence>
<dbReference type="GO" id="GO:0034087">
    <property type="term" value="P:establishment of mitotic sister chromatid cohesion"/>
    <property type="evidence" value="ECO:0007669"/>
    <property type="project" value="TreeGrafter"/>
</dbReference>
<dbReference type="GO" id="GO:0090694">
    <property type="term" value="C:Scc2-Scc4 cohesin loading complex"/>
    <property type="evidence" value="ECO:0007669"/>
    <property type="project" value="TreeGrafter"/>
</dbReference>
<sequence>MSMESFHQGTGYEKACRLSNTSHSEIAPSLSLPSLPVWFGSADRRLGLLDESSDGAGDQPEVLDQASAIAGLLRDCNVGYLNLKEETKNAAQSSREHSMLYSEVVKYNREAFDCSSTGHLQGLRSHNASEKAPFLQNIFNIGQAQRDYSGTVTDNSDRDRIHDTAASASVRKPKMKRKDDEYVSSSTVPDDSDHQDVIGNFCEMVEEFCGRAENHDDMDGVDESYQNESSLPPSDIKMLVNEIMSTRTKRILQLIPIDTLVRLIAVLDRQIQRGQILSVAGNGDPDTDAATTVLCALESTYAILAIMTHQDMPKQLYKEEVIERIIDFSKEKIMDSMAACNPLSHTPQKLSANGTYDGDEYEDDDIDDSSKVRKRRNVRTFNMKKYSGNKVSAAAHSVVQKLCSIQGFLKDLLSVVRLSDSCIIQLVKTSFSTFLVDNIQLLQLKSIDLICGVFALYTQHRSFVIDETLQLLLKLQPSKRTPRAYHLPDEEQKQIQMVSALLIQLVQFSANLPEILKTPLTCDTILDVSIDANYAIKCHEAATEACCLFWSNVLQRFSTAKSHDVSECKVILENLVMDLLTTLNLPEYPASASILEVLCVLLLQNAGLKSKDIPARCMAIDLLGTIAARLKRDAVICITDKDKFWILQLLVDGKIDVPNRAKNVCSVCHNGRSVNIVCNVCERTFHADCIGVSGQDLLRDWSCHICLCTKQLSVLQSYCKLQNKDNVKKTRGRSSTSITSDSTNGLEVVQQILVNYLQETGPQDDSNLFTRWFYLSVWFKDDPSSQEKIGYYFSRLKSKSILRDSASTLSLSRNWAKKICLALGQNNSFIRGFDKILFLLLASLRENSPILRAKALRAVSSIVEADPEVLCDPRVQCAVEGRFCDSAISVREAALELVGRHIASHPDVGLKYFLKVAERIKDTGVSVRKRSIKIIRDVCTSNSNFSEATNAFIEIISRVTDEESSVQDLVCKTFYEFWFEEPSRSETQFVDDGSSIPMEIATKTEQIVDVLRKMPNHHLLVTVIKRNLLLDFLPQSAKATGINAVSLASVRRRCELICKRLLERILQVEERNTDEEEVRALPYVLALHAFCLVDPMLCTPATDPSQFVVTLQPYLKNKVNNRTIAQLLESIIFVIDAVLPLLRKPQQSVIMELEQDLKNMIVRHSFMTVVHACVRCLCSLSKIAGKGASLVEYLIQVFFRHLQGSNINNKQLLGRSLFCLGLLLRYGSALIKTCNDQHLHFVESLSLLKHYLRMEDFSLKVRALQALGSLLIAKPEYMLEKDIGKILEASLSSGADSRLKMQALQNMYEYLLDAENQLSADNISQKEVKYPENAGNSVPVAAGAGDTNICGGIVQLYWNSILERCLDMNDHVRQSALKIVEIVLRQGLVHPITCVPCLVALETDPLEANSKLAHHLLMNMNEKYPSFFESRLGDGLQLSFTFVHSITNKVVANVKGKPDGNTTAYVRTGISRMYRLIRGNRISRNKFMHSIVRKFESGTWNYASVPFLVYCTEILASLPFTCPDEPLYLIYDINRVIQLRAGGLEANMKTWSSLSRQQDQAKIPNEIHEMDDTLAMRQISENNVTTEVPSENSCGFSREDLQKFQADCHDAIALQLLLKLKRHLKIVYVLNDDRCQAFSLKEHPKPGETISRQNVPFNISDISTDLPSSFQDMVQKYQEFKATLKDDTMDYATYTATINRKRPPAPRSSTRGGKPAPLRGRNSSDDDEDEDWTGGARKLDFSSHKTNSVRVTRQRLQA</sequence>
<dbReference type="Gene3D" id="1.25.10.10">
    <property type="entry name" value="Leucine-rich Repeat Variant"/>
    <property type="match status" value="2"/>
</dbReference>
<dbReference type="PANTHER" id="PTHR21704:SF18">
    <property type="entry name" value="NIPPED-B-LIKE PROTEIN"/>
    <property type="match status" value="1"/>
</dbReference>